<evidence type="ECO:0000313" key="3">
    <source>
        <dbReference type="Proteomes" id="UP000000328"/>
    </source>
</evidence>
<accession>A0A0H3D391</accession>
<gene>
    <name evidence="2" type="ordered locus">AMED_3647</name>
</gene>
<dbReference type="EMBL" id="CP002000">
    <property type="protein sequence ID" value="ADJ45430.1"/>
    <property type="molecule type" value="Genomic_DNA"/>
</dbReference>
<dbReference type="OrthoDB" id="3785690at2"/>
<dbReference type="eggNOG" id="ENOG503304H">
    <property type="taxonomic scope" value="Bacteria"/>
</dbReference>
<dbReference type="AlphaFoldDB" id="A0A0H3D391"/>
<sequence>MSAFIRCVRHTGFMRQAFVHEAILVMEPEADEAAPGAAVTVALCGHWDHEGPCPLSPHRAHADRVGDELHVTVVFAAEPETEHEVRRRIDRALSGRWRFPDGFTTPWQLRESRPRDVLPEERSQAERLMRG</sequence>
<organism evidence="2 3">
    <name type="scientific">Amycolatopsis mediterranei (strain U-32)</name>
    <dbReference type="NCBI Taxonomy" id="749927"/>
    <lineage>
        <taxon>Bacteria</taxon>
        <taxon>Bacillati</taxon>
        <taxon>Actinomycetota</taxon>
        <taxon>Actinomycetes</taxon>
        <taxon>Pseudonocardiales</taxon>
        <taxon>Pseudonocardiaceae</taxon>
        <taxon>Amycolatopsis</taxon>
    </lineage>
</organism>
<reference evidence="2 3" key="1">
    <citation type="journal article" date="2010" name="Cell Res.">
        <title>Complete genome sequence of the rifamycin SV-producing Amycolatopsis mediterranei U32 revealed its genetic characteristics in phylogeny and metabolism.</title>
        <authorList>
            <person name="Zhao W."/>
            <person name="Zhong Y."/>
            <person name="Yuan H."/>
            <person name="Wang J."/>
            <person name="Zheng H."/>
            <person name="Wang Y."/>
            <person name="Cen X."/>
            <person name="Xu F."/>
            <person name="Bai J."/>
            <person name="Han X."/>
            <person name="Lu G."/>
            <person name="Zhu Y."/>
            <person name="Shao Z."/>
            <person name="Yan H."/>
            <person name="Li C."/>
            <person name="Peng N."/>
            <person name="Zhang Z."/>
            <person name="Zhang Y."/>
            <person name="Lin W."/>
            <person name="Fan Y."/>
            <person name="Qin Z."/>
            <person name="Hu Y."/>
            <person name="Zhu B."/>
            <person name="Wang S."/>
            <person name="Ding X."/>
            <person name="Zhao G.P."/>
        </authorList>
    </citation>
    <scope>NUCLEOTIDE SEQUENCE [LARGE SCALE GENOMIC DNA]</scope>
    <source>
        <strain evidence="3">U-32</strain>
    </source>
</reference>
<protein>
    <submittedName>
        <fullName evidence="2">Uncharacterized protein</fullName>
    </submittedName>
</protein>
<proteinExistence type="predicted"/>
<feature type="region of interest" description="Disordered" evidence="1">
    <location>
        <begin position="110"/>
        <end position="131"/>
    </location>
</feature>
<evidence type="ECO:0000256" key="1">
    <source>
        <dbReference type="SAM" id="MobiDB-lite"/>
    </source>
</evidence>
<name>A0A0H3D391_AMYMU</name>
<dbReference type="KEGG" id="amd:AMED_3647"/>
<dbReference type="HOGENOM" id="CLU_158417_0_0_11"/>
<dbReference type="Proteomes" id="UP000000328">
    <property type="component" value="Chromosome"/>
</dbReference>
<evidence type="ECO:0000313" key="2">
    <source>
        <dbReference type="EMBL" id="ADJ45430.1"/>
    </source>
</evidence>
<dbReference type="PATRIC" id="fig|749927.5.peg.3770"/>